<dbReference type="EnsemblMetazoa" id="GPAI023218-RA">
    <property type="protein sequence ID" value="GPAI023218-PA"/>
    <property type="gene ID" value="GPAI023218"/>
</dbReference>
<reference evidence="1" key="2">
    <citation type="submission" date="2020-05" db="UniProtKB">
        <authorList>
            <consortium name="EnsemblMetazoa"/>
        </authorList>
    </citation>
    <scope>IDENTIFICATION</scope>
    <source>
        <strain evidence="1">IAEA</strain>
    </source>
</reference>
<sequence>MDVLLIANVELPTLEKFAHWRIQLAVVRRVKFFVQLRIQTDRGSVGVREVVSTAVAVRLVVITRDLTPVRCKALRLAARTFIKRRSQNPDDRRYAITCTRSTISRGVNRKEEQRRIMLGMMSSHLSSQLVCYALFKTSIMSKSTTQSFSILEEVL</sequence>
<proteinExistence type="predicted"/>
<accession>A0A1A9ZS12</accession>
<dbReference type="VEuPathDB" id="VectorBase:GPAI023218"/>
<protein>
    <submittedName>
        <fullName evidence="1">Uncharacterized protein</fullName>
    </submittedName>
</protein>
<dbReference type="AlphaFoldDB" id="A0A1A9ZS12"/>
<name>A0A1A9ZS12_GLOPL</name>
<keyword evidence="2" id="KW-1185">Reference proteome</keyword>
<reference evidence="2" key="1">
    <citation type="submission" date="2014-03" db="EMBL/GenBank/DDBJ databases">
        <authorList>
            <person name="Aksoy S."/>
            <person name="Warren W."/>
            <person name="Wilson R.K."/>
        </authorList>
    </citation>
    <scope>NUCLEOTIDE SEQUENCE [LARGE SCALE GENOMIC DNA]</scope>
    <source>
        <strain evidence="2">IAEA</strain>
    </source>
</reference>
<evidence type="ECO:0000313" key="2">
    <source>
        <dbReference type="Proteomes" id="UP000092445"/>
    </source>
</evidence>
<dbReference type="Proteomes" id="UP000092445">
    <property type="component" value="Unassembled WGS sequence"/>
</dbReference>
<organism evidence="1 2">
    <name type="scientific">Glossina pallidipes</name>
    <name type="common">Tsetse fly</name>
    <dbReference type="NCBI Taxonomy" id="7398"/>
    <lineage>
        <taxon>Eukaryota</taxon>
        <taxon>Metazoa</taxon>
        <taxon>Ecdysozoa</taxon>
        <taxon>Arthropoda</taxon>
        <taxon>Hexapoda</taxon>
        <taxon>Insecta</taxon>
        <taxon>Pterygota</taxon>
        <taxon>Neoptera</taxon>
        <taxon>Endopterygota</taxon>
        <taxon>Diptera</taxon>
        <taxon>Brachycera</taxon>
        <taxon>Muscomorpha</taxon>
        <taxon>Hippoboscoidea</taxon>
        <taxon>Glossinidae</taxon>
        <taxon>Glossina</taxon>
    </lineage>
</organism>
<evidence type="ECO:0000313" key="1">
    <source>
        <dbReference type="EnsemblMetazoa" id="GPAI023218-PA"/>
    </source>
</evidence>